<dbReference type="EMBL" id="BGZK01000454">
    <property type="protein sequence ID" value="GBP44535.1"/>
    <property type="molecule type" value="Genomic_DNA"/>
</dbReference>
<dbReference type="Proteomes" id="UP000299102">
    <property type="component" value="Unassembled WGS sequence"/>
</dbReference>
<proteinExistence type="predicted"/>
<evidence type="ECO:0000313" key="1">
    <source>
        <dbReference type="EMBL" id="GBP44535.1"/>
    </source>
</evidence>
<protein>
    <submittedName>
        <fullName evidence="1">Uncharacterized protein</fullName>
    </submittedName>
</protein>
<gene>
    <name evidence="1" type="ORF">EVAR_86758_1</name>
</gene>
<comment type="caution">
    <text evidence="1">The sequence shown here is derived from an EMBL/GenBank/DDBJ whole genome shotgun (WGS) entry which is preliminary data.</text>
</comment>
<accession>A0A4C1W389</accession>
<dbReference type="AlphaFoldDB" id="A0A4C1W389"/>
<keyword evidence="2" id="KW-1185">Reference proteome</keyword>
<name>A0A4C1W389_EUMVA</name>
<evidence type="ECO:0000313" key="2">
    <source>
        <dbReference type="Proteomes" id="UP000299102"/>
    </source>
</evidence>
<organism evidence="1 2">
    <name type="scientific">Eumeta variegata</name>
    <name type="common">Bagworm moth</name>
    <name type="synonym">Eumeta japonica</name>
    <dbReference type="NCBI Taxonomy" id="151549"/>
    <lineage>
        <taxon>Eukaryota</taxon>
        <taxon>Metazoa</taxon>
        <taxon>Ecdysozoa</taxon>
        <taxon>Arthropoda</taxon>
        <taxon>Hexapoda</taxon>
        <taxon>Insecta</taxon>
        <taxon>Pterygota</taxon>
        <taxon>Neoptera</taxon>
        <taxon>Endopterygota</taxon>
        <taxon>Lepidoptera</taxon>
        <taxon>Glossata</taxon>
        <taxon>Ditrysia</taxon>
        <taxon>Tineoidea</taxon>
        <taxon>Psychidae</taxon>
        <taxon>Oiketicinae</taxon>
        <taxon>Eumeta</taxon>
    </lineage>
</organism>
<sequence>MAAPPAPRRPRTPSRFQSHIINTKLYRSLKAPNVHMFLMISCQQRPAVAIILNQWVRTTDFTVFNKYYRLESISINDRSCALNYENSEIRPRVARRARAGRGRGPRAVNRALFRSRGVPLSLIPLGRARGCIVIQSAAAPPAYRVPSAVVN</sequence>
<reference evidence="1 2" key="1">
    <citation type="journal article" date="2019" name="Commun. Biol.">
        <title>The bagworm genome reveals a unique fibroin gene that provides high tensile strength.</title>
        <authorList>
            <person name="Kono N."/>
            <person name="Nakamura H."/>
            <person name="Ohtoshi R."/>
            <person name="Tomita M."/>
            <person name="Numata K."/>
            <person name="Arakawa K."/>
        </authorList>
    </citation>
    <scope>NUCLEOTIDE SEQUENCE [LARGE SCALE GENOMIC DNA]</scope>
</reference>